<keyword evidence="1 3" id="KW-0732">Signal</keyword>
<dbReference type="PANTHER" id="PTHR31836:SF28">
    <property type="entry name" value="SRCR DOMAIN-CONTAINING PROTEIN-RELATED"/>
    <property type="match status" value="1"/>
</dbReference>
<dbReference type="CDD" id="cd22191">
    <property type="entry name" value="DPBB_RlpA_EXP_N-like"/>
    <property type="match status" value="1"/>
</dbReference>
<evidence type="ECO:0000256" key="1">
    <source>
        <dbReference type="ARBA" id="ARBA00022729"/>
    </source>
</evidence>
<feature type="compositionally biased region" description="Pro residues" evidence="2">
    <location>
        <begin position="117"/>
        <end position="139"/>
    </location>
</feature>
<dbReference type="Proteomes" id="UP000054538">
    <property type="component" value="Unassembled WGS sequence"/>
</dbReference>
<dbReference type="PANTHER" id="PTHR31836">
    <property type="match status" value="1"/>
</dbReference>
<dbReference type="AlphaFoldDB" id="A0A0D0D9D9"/>
<name>A0A0D0D9D9_9AGAM</name>
<evidence type="ECO:0000256" key="3">
    <source>
        <dbReference type="SAM" id="SignalP"/>
    </source>
</evidence>
<protein>
    <recommendedName>
        <fullName evidence="4">RlpA-like protein double-psi beta-barrel domain-containing protein</fullName>
    </recommendedName>
</protein>
<feature type="chain" id="PRO_5002208920" description="RlpA-like protein double-psi beta-barrel domain-containing protein" evidence="3">
    <location>
        <begin position="22"/>
        <end position="255"/>
    </location>
</feature>
<proteinExistence type="predicted"/>
<dbReference type="InterPro" id="IPR009009">
    <property type="entry name" value="RlpA-like_DPBB"/>
</dbReference>
<dbReference type="Pfam" id="PF03330">
    <property type="entry name" value="DPBB_1"/>
    <property type="match status" value="1"/>
</dbReference>
<reference evidence="5 6" key="1">
    <citation type="submission" date="2014-04" db="EMBL/GenBank/DDBJ databases">
        <authorList>
            <consortium name="DOE Joint Genome Institute"/>
            <person name="Kuo A."/>
            <person name="Kohler A."/>
            <person name="Jargeat P."/>
            <person name="Nagy L.G."/>
            <person name="Floudas D."/>
            <person name="Copeland A."/>
            <person name="Barry K.W."/>
            <person name="Cichocki N."/>
            <person name="Veneault-Fourrey C."/>
            <person name="LaButti K."/>
            <person name="Lindquist E.A."/>
            <person name="Lipzen A."/>
            <person name="Lundell T."/>
            <person name="Morin E."/>
            <person name="Murat C."/>
            <person name="Sun H."/>
            <person name="Tunlid A."/>
            <person name="Henrissat B."/>
            <person name="Grigoriev I.V."/>
            <person name="Hibbett D.S."/>
            <person name="Martin F."/>
            <person name="Nordberg H.P."/>
            <person name="Cantor M.N."/>
            <person name="Hua S.X."/>
        </authorList>
    </citation>
    <scope>NUCLEOTIDE SEQUENCE [LARGE SCALE GENOMIC DNA]</scope>
    <source>
        <strain evidence="5 6">Ve08.2h10</strain>
    </source>
</reference>
<feature type="region of interest" description="Disordered" evidence="2">
    <location>
        <begin position="55"/>
        <end position="154"/>
    </location>
</feature>
<dbReference type="InterPro" id="IPR051477">
    <property type="entry name" value="Expansin_CellWall"/>
</dbReference>
<dbReference type="STRING" id="930991.A0A0D0D9D9"/>
<dbReference type="EMBL" id="KN825168">
    <property type="protein sequence ID" value="KIK93652.1"/>
    <property type="molecule type" value="Genomic_DNA"/>
</dbReference>
<dbReference type="HOGENOM" id="CLU_047639_2_0_1"/>
<feature type="compositionally biased region" description="Basic residues" evidence="2">
    <location>
        <begin position="55"/>
        <end position="65"/>
    </location>
</feature>
<dbReference type="SUPFAM" id="SSF50685">
    <property type="entry name" value="Barwin-like endoglucanases"/>
    <property type="match status" value="1"/>
</dbReference>
<dbReference type="OrthoDB" id="623670at2759"/>
<dbReference type="InParanoid" id="A0A0D0D9D9"/>
<dbReference type="Gene3D" id="2.40.40.10">
    <property type="entry name" value="RlpA-like domain"/>
    <property type="match status" value="1"/>
</dbReference>
<feature type="signal peptide" evidence="3">
    <location>
        <begin position="1"/>
        <end position="21"/>
    </location>
</feature>
<evidence type="ECO:0000259" key="4">
    <source>
        <dbReference type="Pfam" id="PF03330"/>
    </source>
</evidence>
<feature type="compositionally biased region" description="Low complexity" evidence="2">
    <location>
        <begin position="66"/>
        <end position="88"/>
    </location>
</feature>
<accession>A0A0D0D9D9</accession>
<dbReference type="InterPro" id="IPR036908">
    <property type="entry name" value="RlpA-like_sf"/>
</dbReference>
<evidence type="ECO:0000313" key="5">
    <source>
        <dbReference type="EMBL" id="KIK93652.1"/>
    </source>
</evidence>
<feature type="domain" description="RlpA-like protein double-psi beta-barrel" evidence="4">
    <location>
        <begin position="153"/>
        <end position="251"/>
    </location>
</feature>
<reference evidence="6" key="2">
    <citation type="submission" date="2015-01" db="EMBL/GenBank/DDBJ databases">
        <title>Evolutionary Origins and Diversification of the Mycorrhizal Mutualists.</title>
        <authorList>
            <consortium name="DOE Joint Genome Institute"/>
            <consortium name="Mycorrhizal Genomics Consortium"/>
            <person name="Kohler A."/>
            <person name="Kuo A."/>
            <person name="Nagy L.G."/>
            <person name="Floudas D."/>
            <person name="Copeland A."/>
            <person name="Barry K.W."/>
            <person name="Cichocki N."/>
            <person name="Veneault-Fourrey C."/>
            <person name="LaButti K."/>
            <person name="Lindquist E.A."/>
            <person name="Lipzen A."/>
            <person name="Lundell T."/>
            <person name="Morin E."/>
            <person name="Murat C."/>
            <person name="Riley R."/>
            <person name="Ohm R."/>
            <person name="Sun H."/>
            <person name="Tunlid A."/>
            <person name="Henrissat B."/>
            <person name="Grigoriev I.V."/>
            <person name="Hibbett D.S."/>
            <person name="Martin F."/>
        </authorList>
    </citation>
    <scope>NUCLEOTIDE SEQUENCE [LARGE SCALE GENOMIC DNA]</scope>
    <source>
        <strain evidence="6">Ve08.2h10</strain>
    </source>
</reference>
<evidence type="ECO:0000256" key="2">
    <source>
        <dbReference type="SAM" id="MobiDB-lite"/>
    </source>
</evidence>
<dbReference type="PRINTS" id="PR01217">
    <property type="entry name" value="PRICHEXTENSN"/>
</dbReference>
<sequence>MAPLSKYLAFFSLALSASAMASPHISRNVYNHAHRSLGHAKADVDTPVPVVLAPKRKRSLNKRCQPKSANTTTTTSVPLPTTVPVNVAPAPPVDAPSVPPPPPPPPSSPSSAKASSTPPPPPPPPTTTPPPPAQTPPPSSDTSEPSFMIGTQGGQGTYYETGLGACGITNTDTQYIAAVSHLLFDAYPGYDGVNPNDNPVCNQKVTATYQGKSVQVTITDRCTGCALTDLDFSPAAFDGLADPSLGRIAISWIWS</sequence>
<evidence type="ECO:0000313" key="6">
    <source>
        <dbReference type="Proteomes" id="UP000054538"/>
    </source>
</evidence>
<organism evidence="5 6">
    <name type="scientific">Paxillus rubicundulus Ve08.2h10</name>
    <dbReference type="NCBI Taxonomy" id="930991"/>
    <lineage>
        <taxon>Eukaryota</taxon>
        <taxon>Fungi</taxon>
        <taxon>Dikarya</taxon>
        <taxon>Basidiomycota</taxon>
        <taxon>Agaricomycotina</taxon>
        <taxon>Agaricomycetes</taxon>
        <taxon>Agaricomycetidae</taxon>
        <taxon>Boletales</taxon>
        <taxon>Paxilineae</taxon>
        <taxon>Paxillaceae</taxon>
        <taxon>Paxillus</taxon>
    </lineage>
</organism>
<gene>
    <name evidence="5" type="ORF">PAXRUDRAFT_828753</name>
</gene>
<feature type="compositionally biased region" description="Pro residues" evidence="2">
    <location>
        <begin position="89"/>
        <end position="108"/>
    </location>
</feature>
<keyword evidence="6" id="KW-1185">Reference proteome</keyword>